<keyword evidence="3" id="KW-0539">Nucleus</keyword>
<dbReference type="SMART" id="SM00526">
    <property type="entry name" value="H15"/>
    <property type="match status" value="1"/>
</dbReference>
<dbReference type="InterPro" id="IPR036390">
    <property type="entry name" value="WH_DNA-bd_sf"/>
</dbReference>
<evidence type="ECO:0000256" key="3">
    <source>
        <dbReference type="ARBA" id="ARBA00023242"/>
    </source>
</evidence>
<feature type="region of interest" description="Disordered" evidence="4">
    <location>
        <begin position="179"/>
        <end position="210"/>
    </location>
</feature>
<dbReference type="GO" id="GO:0005730">
    <property type="term" value="C:nucleolus"/>
    <property type="evidence" value="ECO:0007669"/>
    <property type="project" value="TreeGrafter"/>
</dbReference>
<dbReference type="PANTHER" id="PTHR11467:SF109">
    <property type="entry name" value="H15 DOMAIN-CONTAINING PROTEIN"/>
    <property type="match status" value="1"/>
</dbReference>
<dbReference type="OrthoDB" id="1110759at2759"/>
<comment type="subcellular location">
    <subcellularLocation>
        <location evidence="1">Nucleus</location>
    </subcellularLocation>
</comment>
<feature type="domain" description="H15" evidence="5">
    <location>
        <begin position="33"/>
        <end position="105"/>
    </location>
</feature>
<dbReference type="GO" id="GO:0000786">
    <property type="term" value="C:nucleosome"/>
    <property type="evidence" value="ECO:0007669"/>
    <property type="project" value="InterPro"/>
</dbReference>
<keyword evidence="2" id="KW-0238">DNA-binding</keyword>
<evidence type="ECO:0000256" key="4">
    <source>
        <dbReference type="SAM" id="MobiDB-lite"/>
    </source>
</evidence>
<keyword evidence="7" id="KW-1185">Reference proteome</keyword>
<dbReference type="GO" id="GO:0031492">
    <property type="term" value="F:nucleosomal DNA binding"/>
    <property type="evidence" value="ECO:0007669"/>
    <property type="project" value="TreeGrafter"/>
</dbReference>
<feature type="region of interest" description="Disordered" evidence="4">
    <location>
        <begin position="218"/>
        <end position="237"/>
    </location>
</feature>
<evidence type="ECO:0000313" key="6">
    <source>
        <dbReference type="EMBL" id="PQQ15501.1"/>
    </source>
</evidence>
<dbReference type="GO" id="GO:0045910">
    <property type="term" value="P:negative regulation of DNA recombination"/>
    <property type="evidence" value="ECO:0007669"/>
    <property type="project" value="TreeGrafter"/>
</dbReference>
<accession>A0A314ZF68</accession>
<dbReference type="Pfam" id="PF00538">
    <property type="entry name" value="Linker_histone"/>
    <property type="match status" value="1"/>
</dbReference>
<dbReference type="STRING" id="2094558.A0A314ZF68"/>
<dbReference type="Gene3D" id="1.10.10.10">
    <property type="entry name" value="Winged helix-like DNA-binding domain superfamily/Winged helix DNA-binding domain"/>
    <property type="match status" value="1"/>
</dbReference>
<dbReference type="GO" id="GO:0006334">
    <property type="term" value="P:nucleosome assembly"/>
    <property type="evidence" value="ECO:0007669"/>
    <property type="project" value="InterPro"/>
</dbReference>
<sequence>MSMSMSMSMDENEINKIHACLRNTCTVHLHTPDHPPYSQMIFKAINSLSYEEGGANKAAISAYIKSEFHDLAWAHESLLSHHLGKLLERGELVTSPSTCDYLLPKPLLLAHEDLNPSKHARGRGRRGRLPKPKQGNKANMTKRESLSLCEQRKKQGINKYMGSGATLVEGVRRWFQRRSSSTSTTINTNPNNNSKQPSNSNYSRNNFVNDHNDAHVSVSDLSAQSSTSHQREQKQGQEYQLQFEVEDDFDISGLKLISVPKRANFRAPPMDSQKKGNLETEFFTEYGEASRYHSSGSHWERKLWCCGFCN</sequence>
<dbReference type="PROSITE" id="PS51504">
    <property type="entry name" value="H15"/>
    <property type="match status" value="1"/>
</dbReference>
<dbReference type="Proteomes" id="UP000250321">
    <property type="component" value="Unassembled WGS sequence"/>
</dbReference>
<dbReference type="PANTHER" id="PTHR11467">
    <property type="entry name" value="HISTONE H1"/>
    <property type="match status" value="1"/>
</dbReference>
<name>A0A314ZF68_PRUYE</name>
<evidence type="ECO:0000256" key="2">
    <source>
        <dbReference type="ARBA" id="ARBA00023125"/>
    </source>
</evidence>
<organism evidence="6 7">
    <name type="scientific">Prunus yedoensis var. nudiflora</name>
    <dbReference type="NCBI Taxonomy" id="2094558"/>
    <lineage>
        <taxon>Eukaryota</taxon>
        <taxon>Viridiplantae</taxon>
        <taxon>Streptophyta</taxon>
        <taxon>Embryophyta</taxon>
        <taxon>Tracheophyta</taxon>
        <taxon>Spermatophyta</taxon>
        <taxon>Magnoliopsida</taxon>
        <taxon>eudicotyledons</taxon>
        <taxon>Gunneridae</taxon>
        <taxon>Pentapetalae</taxon>
        <taxon>rosids</taxon>
        <taxon>fabids</taxon>
        <taxon>Rosales</taxon>
        <taxon>Rosaceae</taxon>
        <taxon>Amygdaloideae</taxon>
        <taxon>Amygdaleae</taxon>
        <taxon>Prunus</taxon>
    </lineage>
</organism>
<evidence type="ECO:0000259" key="5">
    <source>
        <dbReference type="PROSITE" id="PS51504"/>
    </source>
</evidence>
<comment type="caution">
    <text evidence="6">The sequence shown here is derived from an EMBL/GenBank/DDBJ whole genome shotgun (WGS) entry which is preliminary data.</text>
</comment>
<proteinExistence type="predicted"/>
<feature type="compositionally biased region" description="Polar residues" evidence="4">
    <location>
        <begin position="219"/>
        <end position="228"/>
    </location>
</feature>
<gene>
    <name evidence="6" type="ORF">Pyn_28894</name>
</gene>
<evidence type="ECO:0000256" key="1">
    <source>
        <dbReference type="ARBA" id="ARBA00004123"/>
    </source>
</evidence>
<dbReference type="GO" id="GO:0003690">
    <property type="term" value="F:double-stranded DNA binding"/>
    <property type="evidence" value="ECO:0007669"/>
    <property type="project" value="TreeGrafter"/>
</dbReference>
<feature type="region of interest" description="Disordered" evidence="4">
    <location>
        <begin position="113"/>
        <end position="148"/>
    </location>
</feature>
<dbReference type="InterPro" id="IPR036388">
    <property type="entry name" value="WH-like_DNA-bd_sf"/>
</dbReference>
<reference evidence="6 7" key="1">
    <citation type="submission" date="2018-02" db="EMBL/GenBank/DDBJ databases">
        <title>Draft genome of wild Prunus yedoensis var. nudiflora.</title>
        <authorList>
            <person name="Baek S."/>
            <person name="Kim J.-H."/>
            <person name="Choi K."/>
            <person name="Kim G.-B."/>
            <person name="Cho A."/>
            <person name="Jang H."/>
            <person name="Shin C.-H."/>
            <person name="Yu H.-J."/>
            <person name="Mun J.-H."/>
        </authorList>
    </citation>
    <scope>NUCLEOTIDE SEQUENCE [LARGE SCALE GENOMIC DNA]</scope>
    <source>
        <strain evidence="7">cv. Jeju island</strain>
        <tissue evidence="6">Leaf</tissue>
    </source>
</reference>
<dbReference type="AlphaFoldDB" id="A0A314ZF68"/>
<protein>
    <recommendedName>
        <fullName evidence="5">H15 domain-containing protein</fullName>
    </recommendedName>
</protein>
<dbReference type="GO" id="GO:0030261">
    <property type="term" value="P:chromosome condensation"/>
    <property type="evidence" value="ECO:0007669"/>
    <property type="project" value="TreeGrafter"/>
</dbReference>
<feature type="compositionally biased region" description="Basic residues" evidence="4">
    <location>
        <begin position="118"/>
        <end position="131"/>
    </location>
</feature>
<dbReference type="EMBL" id="PJQY01000227">
    <property type="protein sequence ID" value="PQQ15501.1"/>
    <property type="molecule type" value="Genomic_DNA"/>
</dbReference>
<dbReference type="InterPro" id="IPR005818">
    <property type="entry name" value="Histone_H1/H5_H15"/>
</dbReference>
<evidence type="ECO:0000313" key="7">
    <source>
        <dbReference type="Proteomes" id="UP000250321"/>
    </source>
</evidence>
<dbReference type="SUPFAM" id="SSF46785">
    <property type="entry name" value="Winged helix' DNA-binding domain"/>
    <property type="match status" value="1"/>
</dbReference>
<feature type="compositionally biased region" description="Low complexity" evidence="4">
    <location>
        <begin position="179"/>
        <end position="201"/>
    </location>
</feature>